<sequence>MILHSHQAVKGVHLLGILFHNHLKEQKTLGDQSFQKAHEMILLLSGHHKIMCRRAILRSYRS</sequence>
<organism evidence="1">
    <name type="scientific">Arundo donax</name>
    <name type="common">Giant reed</name>
    <name type="synonym">Donax arundinaceus</name>
    <dbReference type="NCBI Taxonomy" id="35708"/>
    <lineage>
        <taxon>Eukaryota</taxon>
        <taxon>Viridiplantae</taxon>
        <taxon>Streptophyta</taxon>
        <taxon>Embryophyta</taxon>
        <taxon>Tracheophyta</taxon>
        <taxon>Spermatophyta</taxon>
        <taxon>Magnoliopsida</taxon>
        <taxon>Liliopsida</taxon>
        <taxon>Poales</taxon>
        <taxon>Poaceae</taxon>
        <taxon>PACMAD clade</taxon>
        <taxon>Arundinoideae</taxon>
        <taxon>Arundineae</taxon>
        <taxon>Arundo</taxon>
    </lineage>
</organism>
<reference evidence="1" key="2">
    <citation type="journal article" date="2015" name="Data Brief">
        <title>Shoot transcriptome of the giant reed, Arundo donax.</title>
        <authorList>
            <person name="Barrero R.A."/>
            <person name="Guerrero F.D."/>
            <person name="Moolhuijzen P."/>
            <person name="Goolsby J.A."/>
            <person name="Tidwell J."/>
            <person name="Bellgard S.E."/>
            <person name="Bellgard M.I."/>
        </authorList>
    </citation>
    <scope>NUCLEOTIDE SEQUENCE</scope>
    <source>
        <tissue evidence="1">Shoot tissue taken approximately 20 cm above the soil surface</tissue>
    </source>
</reference>
<dbReference type="AlphaFoldDB" id="A0A0A9E1E7"/>
<protein>
    <submittedName>
        <fullName evidence="1">Uncharacterized protein</fullName>
    </submittedName>
</protein>
<accession>A0A0A9E1E7</accession>
<reference evidence="1" key="1">
    <citation type="submission" date="2014-09" db="EMBL/GenBank/DDBJ databases">
        <authorList>
            <person name="Magalhaes I.L.F."/>
            <person name="Oliveira U."/>
            <person name="Santos F.R."/>
            <person name="Vidigal T.H.D.A."/>
            <person name="Brescovit A.D."/>
            <person name="Santos A.J."/>
        </authorList>
    </citation>
    <scope>NUCLEOTIDE SEQUENCE</scope>
    <source>
        <tissue evidence="1">Shoot tissue taken approximately 20 cm above the soil surface</tissue>
    </source>
</reference>
<name>A0A0A9E1E7_ARUDO</name>
<evidence type="ECO:0000313" key="1">
    <source>
        <dbReference type="EMBL" id="JAD93861.1"/>
    </source>
</evidence>
<dbReference type="EMBL" id="GBRH01204034">
    <property type="protein sequence ID" value="JAD93861.1"/>
    <property type="molecule type" value="Transcribed_RNA"/>
</dbReference>
<proteinExistence type="predicted"/>